<name>A0ABS3JBX7_9HYPH</name>
<comment type="similarity">
    <text evidence="1">Belongs to the PrpD family.</text>
</comment>
<accession>A0ABS3JBX7</accession>
<dbReference type="InterPro" id="IPR045336">
    <property type="entry name" value="MmgE_PrpD_N"/>
</dbReference>
<evidence type="ECO:0000313" key="5">
    <source>
        <dbReference type="Proteomes" id="UP000664288"/>
    </source>
</evidence>
<dbReference type="InterPro" id="IPR042183">
    <property type="entry name" value="MmgE/PrpD_sf_1"/>
</dbReference>
<organism evidence="4 5">
    <name type="scientific">Jiella sonneratiae</name>
    <dbReference type="NCBI Taxonomy" id="2816856"/>
    <lineage>
        <taxon>Bacteria</taxon>
        <taxon>Pseudomonadati</taxon>
        <taxon>Pseudomonadota</taxon>
        <taxon>Alphaproteobacteria</taxon>
        <taxon>Hyphomicrobiales</taxon>
        <taxon>Aurantimonadaceae</taxon>
        <taxon>Jiella</taxon>
    </lineage>
</organism>
<dbReference type="Pfam" id="PF19305">
    <property type="entry name" value="MmgE_PrpD_C"/>
    <property type="match status" value="1"/>
</dbReference>
<evidence type="ECO:0000313" key="4">
    <source>
        <dbReference type="EMBL" id="MBO0906086.1"/>
    </source>
</evidence>
<evidence type="ECO:0000259" key="2">
    <source>
        <dbReference type="Pfam" id="PF03972"/>
    </source>
</evidence>
<feature type="domain" description="MmgE/PrpD N-terminal" evidence="2">
    <location>
        <begin position="20"/>
        <end position="264"/>
    </location>
</feature>
<dbReference type="PANTHER" id="PTHR16943:SF8">
    <property type="entry name" value="2-METHYLCITRATE DEHYDRATASE"/>
    <property type="match status" value="1"/>
</dbReference>
<dbReference type="EMBL" id="JAFMPY010000031">
    <property type="protein sequence ID" value="MBO0906086.1"/>
    <property type="molecule type" value="Genomic_DNA"/>
</dbReference>
<comment type="caution">
    <text evidence="4">The sequence shown here is derived from an EMBL/GenBank/DDBJ whole genome shotgun (WGS) entry which is preliminary data.</text>
</comment>
<protein>
    <submittedName>
        <fullName evidence="4">MmgE/PrpD family protein</fullName>
    </submittedName>
</protein>
<dbReference type="Proteomes" id="UP000664288">
    <property type="component" value="Unassembled WGS sequence"/>
</dbReference>
<sequence>MTGPTFSTAEDGRSGGESAALARYAAGLGFDDLPEAVVDRAKECLTDTVGIALRGRDMPWSRIALDFVRSEASKGGSRVIGRDDVTTAPQEAAFVNGIFAHALELDSLRKPGAGVHPGAIVAAAALAAAQDKGVGGRELLAAIVAGFEVLLRIGVATRHSAEPRGFHAPGLTGPFGAAAAAGRIYGLSPERMTMAFGIAGSTAGGLMQFSAEGRGAMVKRFHIGRAAESGVLAARLAAMGYEGPSEILEGRKGFLATYCQSHDVAALTDGLGTRFETLNLCLKRYPCHITAHTPVYAVECLRRETGLAAGQVASVKVVGTDRMAGSNADQAPGDPALANYSIPFCVAAALTGEPDDPASFDAGRLEEPALRDLCRRIEVVSDGRSSHSDWTTTTIVSCRDGSIHERTVEEFPGTPAMPLSGAALKRRFEIMSIGRDPQTTRDLFARLSTIERETSVDWIH</sequence>
<dbReference type="InterPro" id="IPR036148">
    <property type="entry name" value="MmgE/PrpD_sf"/>
</dbReference>
<gene>
    <name evidence="4" type="ORF">J1C47_20755</name>
</gene>
<dbReference type="RefSeq" id="WP_207352720.1">
    <property type="nucleotide sequence ID" value="NZ_JAFMPY010000031.1"/>
</dbReference>
<dbReference type="InterPro" id="IPR045337">
    <property type="entry name" value="MmgE_PrpD_C"/>
</dbReference>
<dbReference type="InterPro" id="IPR005656">
    <property type="entry name" value="MmgE_PrpD"/>
</dbReference>
<dbReference type="Pfam" id="PF03972">
    <property type="entry name" value="MmgE_PrpD_N"/>
    <property type="match status" value="1"/>
</dbReference>
<dbReference type="PANTHER" id="PTHR16943">
    <property type="entry name" value="2-METHYLCITRATE DEHYDRATASE-RELATED"/>
    <property type="match status" value="1"/>
</dbReference>
<dbReference type="InterPro" id="IPR042188">
    <property type="entry name" value="MmgE/PrpD_sf_2"/>
</dbReference>
<keyword evidence="5" id="KW-1185">Reference proteome</keyword>
<reference evidence="4 5" key="1">
    <citation type="submission" date="2021-03" db="EMBL/GenBank/DDBJ databases">
        <title>Whole genome sequence of Jiella sp. MQZ13P-4.</title>
        <authorList>
            <person name="Tuo L."/>
        </authorList>
    </citation>
    <scope>NUCLEOTIDE SEQUENCE [LARGE SCALE GENOMIC DNA]</scope>
    <source>
        <strain evidence="4 5">MQZ13P-4</strain>
    </source>
</reference>
<evidence type="ECO:0000256" key="1">
    <source>
        <dbReference type="ARBA" id="ARBA00006174"/>
    </source>
</evidence>
<dbReference type="Gene3D" id="3.30.1330.120">
    <property type="entry name" value="2-methylcitrate dehydratase PrpD"/>
    <property type="match status" value="1"/>
</dbReference>
<feature type="domain" description="MmgE/PrpD C-terminal" evidence="3">
    <location>
        <begin position="285"/>
        <end position="433"/>
    </location>
</feature>
<evidence type="ECO:0000259" key="3">
    <source>
        <dbReference type="Pfam" id="PF19305"/>
    </source>
</evidence>
<dbReference type="SUPFAM" id="SSF103378">
    <property type="entry name" value="2-methylcitrate dehydratase PrpD"/>
    <property type="match status" value="1"/>
</dbReference>
<dbReference type="Gene3D" id="1.10.4100.10">
    <property type="entry name" value="2-methylcitrate dehydratase PrpD"/>
    <property type="match status" value="1"/>
</dbReference>
<proteinExistence type="inferred from homology"/>